<dbReference type="Proteomes" id="UP001225598">
    <property type="component" value="Chromosome"/>
</dbReference>
<dbReference type="SUPFAM" id="SSF51735">
    <property type="entry name" value="NAD(P)-binding Rossmann-fold domains"/>
    <property type="match status" value="1"/>
</dbReference>
<proteinExistence type="inferred from homology"/>
<evidence type="ECO:0000259" key="2">
    <source>
        <dbReference type="Pfam" id="PF01370"/>
    </source>
</evidence>
<reference evidence="4 5" key="1">
    <citation type="submission" date="2023-05" db="EMBL/GenBank/DDBJ databases">
        <title>Corynebacterium suedekumii sp. nov. and Corynebacterium breve sp. nov. isolated from raw cow's milk.</title>
        <authorList>
            <person name="Baer M.K."/>
            <person name="Mehl L."/>
            <person name="Hellmuth R."/>
            <person name="Marke G."/>
            <person name="Lipski A."/>
        </authorList>
    </citation>
    <scope>NUCLEOTIDE SEQUENCE [LARGE SCALE GENOMIC DNA]</scope>
    <source>
        <strain evidence="4 5">R4</strain>
    </source>
</reference>
<evidence type="ECO:0000313" key="5">
    <source>
        <dbReference type="Proteomes" id="UP001225598"/>
    </source>
</evidence>
<dbReference type="Pfam" id="PF08338">
    <property type="entry name" value="DUF1731"/>
    <property type="match status" value="1"/>
</dbReference>
<dbReference type="InterPro" id="IPR023393">
    <property type="entry name" value="START-like_dom_sf"/>
</dbReference>
<dbReference type="NCBIfam" id="TIGR01777">
    <property type="entry name" value="yfcH"/>
    <property type="match status" value="1"/>
</dbReference>
<dbReference type="InterPro" id="IPR001509">
    <property type="entry name" value="Epimerase_deHydtase"/>
</dbReference>
<evidence type="ECO:0000256" key="1">
    <source>
        <dbReference type="ARBA" id="ARBA00009353"/>
    </source>
</evidence>
<organism evidence="4 5">
    <name type="scientific">Corynebacterium breve</name>
    <dbReference type="NCBI Taxonomy" id="3049799"/>
    <lineage>
        <taxon>Bacteria</taxon>
        <taxon>Bacillati</taxon>
        <taxon>Actinomycetota</taxon>
        <taxon>Actinomycetes</taxon>
        <taxon>Mycobacteriales</taxon>
        <taxon>Corynebacteriaceae</taxon>
        <taxon>Corynebacterium</taxon>
    </lineage>
</organism>
<dbReference type="Gene3D" id="3.40.50.720">
    <property type="entry name" value="NAD(P)-binding Rossmann-like Domain"/>
    <property type="match status" value="1"/>
</dbReference>
<name>A0ABY8VJT1_9CORY</name>
<dbReference type="EMBL" id="CP126969">
    <property type="protein sequence ID" value="WIM68918.1"/>
    <property type="molecule type" value="Genomic_DNA"/>
</dbReference>
<dbReference type="CDD" id="cd07820">
    <property type="entry name" value="SRPBCC_3"/>
    <property type="match status" value="1"/>
</dbReference>
<dbReference type="InterPro" id="IPR013549">
    <property type="entry name" value="DUF1731"/>
</dbReference>
<comment type="similarity">
    <text evidence="1">Belongs to the NAD(P)-dependent epimerase/dehydratase family. SDR39U1 subfamily.</text>
</comment>
<feature type="domain" description="NAD-dependent epimerase/dehydratase" evidence="2">
    <location>
        <begin position="147"/>
        <end position="349"/>
    </location>
</feature>
<feature type="domain" description="DUF1731" evidence="3">
    <location>
        <begin position="387"/>
        <end position="434"/>
    </location>
</feature>
<accession>A0ABY8VJT1</accession>
<dbReference type="InterPro" id="IPR036291">
    <property type="entry name" value="NAD(P)-bd_dom_sf"/>
</dbReference>
<evidence type="ECO:0000259" key="3">
    <source>
        <dbReference type="Pfam" id="PF08338"/>
    </source>
</evidence>
<dbReference type="InterPro" id="IPR010099">
    <property type="entry name" value="SDR39U1"/>
</dbReference>
<sequence>MGITADHLVPFERSTVWDWHTRPGAVARLTPNFLPLKPVKQAERLSNGTTIFSLPAGLKWVARHDLSGYQAGHVFTDVCINAPIRAVANWKHVHRFSDDDEGTRITDEISSRLPARTLEPVIAYRQQQLLKDLDFLHRSGEHEPLTIAMTGSRGHVGRALTAQLTTAGHTVIQLVRNEPKSGQRHWHPTHPASDLLEGVDAVVHLAGEPLFGRFNESHKEAIYSSRVKPTHMLSKLAAKSDVKVFVSASAIGYYGPGGSESPIDETTERGDGFLADTVADWENATQPARDAGIRVVNIRSGIALASNGGVLPIFRAVSATGLSSRFGDGEFWMSWIALDDLTDIYFTALIDDRLAGPVNATAPFPVMNSELSREISSALKTPTLIPVPTFGPRILLGKEGAEELVLADQNVTPSVLQTLGHTFRYPHLTEALAHELGTEKLFGA</sequence>
<dbReference type="Gene3D" id="3.30.530.20">
    <property type="match status" value="1"/>
</dbReference>
<keyword evidence="5" id="KW-1185">Reference proteome</keyword>
<dbReference type="PANTHER" id="PTHR11092:SF0">
    <property type="entry name" value="EPIMERASE FAMILY PROTEIN SDR39U1"/>
    <property type="match status" value="1"/>
</dbReference>
<dbReference type="Pfam" id="PF01370">
    <property type="entry name" value="Epimerase"/>
    <property type="match status" value="1"/>
</dbReference>
<dbReference type="SUPFAM" id="SSF55961">
    <property type="entry name" value="Bet v1-like"/>
    <property type="match status" value="1"/>
</dbReference>
<dbReference type="PANTHER" id="PTHR11092">
    <property type="entry name" value="SUGAR NUCLEOTIDE EPIMERASE RELATED"/>
    <property type="match status" value="1"/>
</dbReference>
<evidence type="ECO:0000313" key="4">
    <source>
        <dbReference type="EMBL" id="WIM68918.1"/>
    </source>
</evidence>
<protein>
    <submittedName>
        <fullName evidence="4">TIGR01777 family oxidoreductase</fullName>
    </submittedName>
</protein>
<gene>
    <name evidence="4" type="ORF">QP027_05950</name>
</gene>
<dbReference type="RefSeq" id="WP_284826779.1">
    <property type="nucleotide sequence ID" value="NZ_CP126969.1"/>
</dbReference>